<dbReference type="EMBL" id="QZWG01000018">
    <property type="protein sequence ID" value="RZB50148.1"/>
    <property type="molecule type" value="Genomic_DNA"/>
</dbReference>
<keyword evidence="5" id="KW-1185">Reference proteome</keyword>
<gene>
    <name evidence="4" type="ORF">D0Y65_047195</name>
</gene>
<feature type="domain" description="Coilin N-terminal" evidence="2">
    <location>
        <begin position="5"/>
        <end position="247"/>
    </location>
</feature>
<dbReference type="PANTHER" id="PTHR15197">
    <property type="entry name" value="COILIN P80"/>
    <property type="match status" value="1"/>
</dbReference>
<evidence type="ECO:0000256" key="1">
    <source>
        <dbReference type="SAM" id="MobiDB-lite"/>
    </source>
</evidence>
<dbReference type="GO" id="GO:0000387">
    <property type="term" value="P:spliceosomal snRNP assembly"/>
    <property type="evidence" value="ECO:0007669"/>
    <property type="project" value="TreeGrafter"/>
</dbReference>
<proteinExistence type="predicted"/>
<sequence length="676" mass="76491">MAETVRLRVVFEDRGMLSKSKKKQGLKRCWFLLKPQHTTISDVASHLLNTFRLHRTCPHGIVLSMDGFVLPSFEFTCILKDKDIVCVKRKGSVSTDDKSAMLRPATCENQAIELQKLLTIEGLQEEESGAEETMSQKDDDDQLEDAVYVESKSDGNVVFKKRKASKKLKSPSQKKIKLSTAENLLVTPKVHEKENGSSEGHEEENGSFDGYIHHQLSLVKKDKKKSSNLSSQPNKSSNLNKQKNDKSDPTSDETRFVQPQDESETKKLPSRSARRKKAKRRWLRELKLEKEKEKLHQTPVLEKGGQELPINDNNCVVSDVHQQPDEESEEEDDIAPVEIRPGHIRFEPLKKGLHADLSYKFLKVAVVFLGFRINCFHDLIYVHGLFDADQDQAVPQNQFPVETFQWNGITNKKKGQKWGKERMPVRKQDGYEDSGQDCPTVQNAEKEQTSNVIDFDKLKHYTSLPKEGDVIAYRLIELTASWTPELSSFRVGKISRYDAKSNRIWLEPVLEYPFDFKKKIDEDASSVQYDPSPYQEDGSLEIEYTLLADVRMVKHGIPDLKSDALVNPTKATNDITNEKLAAKAINGSTGEKLAGDQTTVGSCHPERGHITAKENGEVNVWDKINEALKAKKAKLLQEDCWSRGGESSSTRSWSHRAMRCSALGPTMALLRSNNGL</sequence>
<organism evidence="4 5">
    <name type="scientific">Glycine soja</name>
    <name type="common">Wild soybean</name>
    <dbReference type="NCBI Taxonomy" id="3848"/>
    <lineage>
        <taxon>Eukaryota</taxon>
        <taxon>Viridiplantae</taxon>
        <taxon>Streptophyta</taxon>
        <taxon>Embryophyta</taxon>
        <taxon>Tracheophyta</taxon>
        <taxon>Spermatophyta</taxon>
        <taxon>Magnoliopsida</taxon>
        <taxon>eudicotyledons</taxon>
        <taxon>Gunneridae</taxon>
        <taxon>Pentapetalae</taxon>
        <taxon>rosids</taxon>
        <taxon>fabids</taxon>
        <taxon>Fabales</taxon>
        <taxon>Fabaceae</taxon>
        <taxon>Papilionoideae</taxon>
        <taxon>50 kb inversion clade</taxon>
        <taxon>NPAAA clade</taxon>
        <taxon>indigoferoid/millettioid clade</taxon>
        <taxon>Phaseoleae</taxon>
        <taxon>Glycine</taxon>
        <taxon>Glycine subgen. Soja</taxon>
    </lineage>
</organism>
<comment type="caution">
    <text evidence="4">The sequence shown here is derived from an EMBL/GenBank/DDBJ whole genome shotgun (WGS) entry which is preliminary data.</text>
</comment>
<evidence type="ECO:0000259" key="2">
    <source>
        <dbReference type="Pfam" id="PF15862"/>
    </source>
</evidence>
<feature type="domain" description="Coilin tudor" evidence="3">
    <location>
        <begin position="453"/>
        <end position="556"/>
    </location>
</feature>
<feature type="compositionally biased region" description="Basic residues" evidence="1">
    <location>
        <begin position="268"/>
        <end position="279"/>
    </location>
</feature>
<dbReference type="Pfam" id="PF15862">
    <property type="entry name" value="Coilin_N"/>
    <property type="match status" value="1"/>
</dbReference>
<dbReference type="AlphaFoldDB" id="A0A445FMV7"/>
<protein>
    <submittedName>
        <fullName evidence="4">Coilin isoform A</fullName>
    </submittedName>
</protein>
<accession>A0A445FMV7</accession>
<feature type="compositionally biased region" description="Basic residues" evidence="1">
    <location>
        <begin position="163"/>
        <end position="177"/>
    </location>
</feature>
<dbReference type="Proteomes" id="UP000289340">
    <property type="component" value="Chromosome 18"/>
</dbReference>
<dbReference type="PANTHER" id="PTHR15197:SF0">
    <property type="entry name" value="COILIN"/>
    <property type="match status" value="1"/>
</dbReference>
<evidence type="ECO:0000313" key="4">
    <source>
        <dbReference type="EMBL" id="RZB50148.1"/>
    </source>
</evidence>
<dbReference type="GO" id="GO:0015030">
    <property type="term" value="C:Cajal body"/>
    <property type="evidence" value="ECO:0007669"/>
    <property type="project" value="TreeGrafter"/>
</dbReference>
<feature type="region of interest" description="Disordered" evidence="1">
    <location>
        <begin position="220"/>
        <end position="279"/>
    </location>
</feature>
<dbReference type="InterPro" id="IPR031722">
    <property type="entry name" value="Coilin_N"/>
</dbReference>
<feature type="compositionally biased region" description="Basic and acidic residues" evidence="1">
    <location>
        <begin position="189"/>
        <end position="204"/>
    </location>
</feature>
<evidence type="ECO:0000313" key="5">
    <source>
        <dbReference type="Proteomes" id="UP000289340"/>
    </source>
</evidence>
<feature type="compositionally biased region" description="Low complexity" evidence="1">
    <location>
        <begin position="227"/>
        <end position="241"/>
    </location>
</feature>
<dbReference type="GO" id="GO:0030619">
    <property type="term" value="F:U1 snRNA binding"/>
    <property type="evidence" value="ECO:0007669"/>
    <property type="project" value="TreeGrafter"/>
</dbReference>
<dbReference type="InterPro" id="IPR024822">
    <property type="entry name" value="Coilin"/>
</dbReference>
<dbReference type="InterPro" id="IPR056398">
    <property type="entry name" value="Tudor_Coilin"/>
</dbReference>
<dbReference type="GO" id="GO:0030620">
    <property type="term" value="F:U2 snRNA binding"/>
    <property type="evidence" value="ECO:0007669"/>
    <property type="project" value="TreeGrafter"/>
</dbReference>
<feature type="region of interest" description="Disordered" evidence="1">
    <location>
        <begin position="163"/>
        <end position="208"/>
    </location>
</feature>
<feature type="compositionally biased region" description="Basic and acidic residues" evidence="1">
    <location>
        <begin position="242"/>
        <end position="255"/>
    </location>
</feature>
<name>A0A445FMV7_GLYSO</name>
<dbReference type="Pfam" id="PF23086">
    <property type="entry name" value="Tudor_Coilin"/>
    <property type="match status" value="1"/>
</dbReference>
<reference evidence="4 5" key="1">
    <citation type="submission" date="2018-09" db="EMBL/GenBank/DDBJ databases">
        <title>A high-quality reference genome of wild soybean provides a powerful tool to mine soybean genomes.</title>
        <authorList>
            <person name="Xie M."/>
            <person name="Chung C.Y.L."/>
            <person name="Li M.-W."/>
            <person name="Wong F.-L."/>
            <person name="Chan T.-F."/>
            <person name="Lam H.-M."/>
        </authorList>
    </citation>
    <scope>NUCLEOTIDE SEQUENCE [LARGE SCALE GENOMIC DNA]</scope>
    <source>
        <strain evidence="5">cv. W05</strain>
        <tissue evidence="4">Hypocotyl of etiolated seedlings</tissue>
    </source>
</reference>
<evidence type="ECO:0000259" key="3">
    <source>
        <dbReference type="Pfam" id="PF23086"/>
    </source>
</evidence>